<gene>
    <name evidence="1" type="ORF">IX38_04395</name>
</gene>
<keyword evidence="2" id="KW-1185">Reference proteome</keyword>
<evidence type="ECO:0000313" key="1">
    <source>
        <dbReference type="EMBL" id="KFF08687.1"/>
    </source>
</evidence>
<dbReference type="AlphaFoldDB" id="A0A085ZW73"/>
<proteinExistence type="predicted"/>
<sequence length="64" mass="7644">MRYVIIFFFIFCKSFSQFSSCKEFELTELRVKRPQVEFPDHQVESGFLKKLPIKTMKGKQYSGI</sequence>
<name>A0A085ZW73_9FLAO</name>
<dbReference type="STRING" id="421531.IX38_04395"/>
<comment type="caution">
    <text evidence="1">The sequence shown here is derived from an EMBL/GenBank/DDBJ whole genome shotgun (WGS) entry which is preliminary data.</text>
</comment>
<protein>
    <submittedName>
        <fullName evidence="1">Uncharacterized protein</fullName>
    </submittedName>
</protein>
<evidence type="ECO:0000313" key="2">
    <source>
        <dbReference type="Proteomes" id="UP000028703"/>
    </source>
</evidence>
<dbReference type="Proteomes" id="UP000028703">
    <property type="component" value="Unassembled WGS sequence"/>
</dbReference>
<organism evidence="1 2">
    <name type="scientific">Chryseobacterium luteum</name>
    <dbReference type="NCBI Taxonomy" id="421531"/>
    <lineage>
        <taxon>Bacteria</taxon>
        <taxon>Pseudomonadati</taxon>
        <taxon>Bacteroidota</taxon>
        <taxon>Flavobacteriia</taxon>
        <taxon>Flavobacteriales</taxon>
        <taxon>Weeksellaceae</taxon>
        <taxon>Chryseobacterium group</taxon>
        <taxon>Chryseobacterium</taxon>
    </lineage>
</organism>
<reference evidence="1 2" key="1">
    <citation type="submission" date="2014-07" db="EMBL/GenBank/DDBJ databases">
        <title>Genome of Chryseobacterium luteum DSM 18605.</title>
        <authorList>
            <person name="Stropko S.J."/>
            <person name="Pipes S.E."/>
            <person name="Newman J.D."/>
        </authorList>
    </citation>
    <scope>NUCLEOTIDE SEQUENCE [LARGE SCALE GENOMIC DNA]</scope>
    <source>
        <strain evidence="1 2">DSM 18605</strain>
    </source>
</reference>
<dbReference type="EMBL" id="JPRO01000002">
    <property type="protein sequence ID" value="KFF08687.1"/>
    <property type="molecule type" value="Genomic_DNA"/>
</dbReference>
<accession>A0A085ZW73</accession>